<name>A0A8S9PWA1_BRACR</name>
<dbReference type="AlphaFoldDB" id="A0A8S9PWA1"/>
<comment type="caution">
    <text evidence="2">The sequence shown here is derived from an EMBL/GenBank/DDBJ whole genome shotgun (WGS) entry which is preliminary data.</text>
</comment>
<evidence type="ECO:0000256" key="1">
    <source>
        <dbReference type="SAM" id="MobiDB-lite"/>
    </source>
</evidence>
<dbReference type="PANTHER" id="PTHR36376">
    <property type="entry name" value="OS09G0514700 PROTEIN"/>
    <property type="match status" value="1"/>
</dbReference>
<evidence type="ECO:0000313" key="3">
    <source>
        <dbReference type="Proteomes" id="UP000712600"/>
    </source>
</evidence>
<dbReference type="EMBL" id="QGKX02001347">
    <property type="protein sequence ID" value="KAF3526305.1"/>
    <property type="molecule type" value="Genomic_DNA"/>
</dbReference>
<accession>A0A8S9PWA1</accession>
<sequence>MVRRQDVDFYRWISRKELQSLCKKYSLPANRSTSEYMAESLASYILRGFGIQASSGAHSRVPASRKRDSFGNELNIARGGCFQGTVVREPGFILGDSTQTQGISLSVDLNFNPSDWINSLRNEFNVYERKSTHSSELGIDNATKCKKQKSLEQDKDGNVRRESSINQAMKDNTQVPPDDPSNGERSLATIPDSSGPGQIAPSCVESYSKS</sequence>
<protein>
    <submittedName>
        <fullName evidence="2">Uncharacterized protein</fullName>
    </submittedName>
</protein>
<gene>
    <name evidence="2" type="ORF">F2Q69_00049515</name>
</gene>
<dbReference type="Proteomes" id="UP000712600">
    <property type="component" value="Unassembled WGS sequence"/>
</dbReference>
<feature type="compositionally biased region" description="Basic and acidic residues" evidence="1">
    <location>
        <begin position="149"/>
        <end position="163"/>
    </location>
</feature>
<dbReference type="PANTHER" id="PTHR36376:SF1">
    <property type="entry name" value="OS09G0514700 PROTEIN"/>
    <property type="match status" value="1"/>
</dbReference>
<reference evidence="2" key="1">
    <citation type="submission" date="2019-12" db="EMBL/GenBank/DDBJ databases">
        <title>Genome sequencing and annotation of Brassica cretica.</title>
        <authorList>
            <person name="Studholme D.J."/>
            <person name="Sarris P."/>
        </authorList>
    </citation>
    <scope>NUCLEOTIDE SEQUENCE</scope>
    <source>
        <strain evidence="2">PFS-109/04</strain>
        <tissue evidence="2">Leaf</tissue>
    </source>
</reference>
<feature type="compositionally biased region" description="Polar residues" evidence="1">
    <location>
        <begin position="164"/>
        <end position="175"/>
    </location>
</feature>
<feature type="region of interest" description="Disordered" evidence="1">
    <location>
        <begin position="145"/>
        <end position="210"/>
    </location>
</feature>
<proteinExistence type="predicted"/>
<evidence type="ECO:0000313" key="2">
    <source>
        <dbReference type="EMBL" id="KAF3526305.1"/>
    </source>
</evidence>
<organism evidence="2 3">
    <name type="scientific">Brassica cretica</name>
    <name type="common">Mustard</name>
    <dbReference type="NCBI Taxonomy" id="69181"/>
    <lineage>
        <taxon>Eukaryota</taxon>
        <taxon>Viridiplantae</taxon>
        <taxon>Streptophyta</taxon>
        <taxon>Embryophyta</taxon>
        <taxon>Tracheophyta</taxon>
        <taxon>Spermatophyta</taxon>
        <taxon>Magnoliopsida</taxon>
        <taxon>eudicotyledons</taxon>
        <taxon>Gunneridae</taxon>
        <taxon>Pentapetalae</taxon>
        <taxon>rosids</taxon>
        <taxon>malvids</taxon>
        <taxon>Brassicales</taxon>
        <taxon>Brassicaceae</taxon>
        <taxon>Brassiceae</taxon>
        <taxon>Brassica</taxon>
    </lineage>
</organism>